<keyword evidence="2 8" id="KW-0813">Transport</keyword>
<evidence type="ECO:0000256" key="3">
    <source>
        <dbReference type="ARBA" id="ARBA00022452"/>
    </source>
</evidence>
<dbReference type="InterPro" id="IPR039426">
    <property type="entry name" value="TonB-dep_rcpt-like"/>
</dbReference>
<sequence length="822" mass="92724">MLVFTMVSTKNFKLLLFFIFSPFILLAQKGKIEAIVVDAETNEPIIGASASLLQQTDKKYVLGAQSDIEGNLAFNAVSFGTYALRVTYVGKQDIIRENIQVNSTEALNLGKILLTGDGKVIQEVVVEGRAPEMRLGIDRKVFDVSQSLVSVGGSATDLLQNVPTLQVDMDGAVSLRGSNGVKILIDGRESALAGSDVNALLQSLPANAIDKVEIITNPSSKYDAEGQSGIINIVLKKNVNTGINGTATASGGSYNNYMAGVTLNYRDKKFNYFGSYNFNRRNMLGSGARNNLYTNNNSRINNTEETSRRGINNTVKLGADYFLNDKTTIGVSGNLSIRDNNRDADLFYQYFDHPSLSGTSMRLSRQEESDLGYEFNVDFIRKFDREGAELVANFNYGRDTEDGINSFSQTYSSGMPTDGRINNTSEDGKMMNIQLDYVLPFSENSKFEAGYRSLIRKSFDTQFSDTLNTANNQYFPDFSISNDFDMTNAVHALYANYQNKLTKEIGYQVGLRAEQVDLDTRYFAKEPGLPEAERVVDGGQNYFRLYPTVFLTYDVNEGGDKIQLSYSRRVQRPRGWQVNPFPDVSDEMNRRQGNPNLLPEDIHSFEASFAKTYSKWNFISTAYFRRMNDVMQPYIYLVDENSVTFSRWENLTSSNVAGLELISKVNITNWWDATWNGNLFYNKFEGNEAFAIQEQEGVNWNANLNTNVKFPKNWAFQLRGDYFAPRVMAQGKTKYMTGVDVAVKKEFMNKRANLSLNVRDLFNTRRFGAQTTTPQVVTDFEHRWMKRMVTLSFSYRFGFQDLTKKREQRDNGESEGDMGGGF</sequence>
<dbReference type="PATRIC" id="fig|1229276.3.peg.786"/>
<evidence type="ECO:0000256" key="8">
    <source>
        <dbReference type="PROSITE-ProRule" id="PRU01360"/>
    </source>
</evidence>
<name>A0A0B8TB67_9SPHI</name>
<keyword evidence="4 8" id="KW-0812">Transmembrane</keyword>
<accession>A0A0B8TB67</accession>
<dbReference type="AlphaFoldDB" id="A0A0B8TB67"/>
<protein>
    <submittedName>
        <fullName evidence="11">TonB-dependent receptor</fullName>
    </submittedName>
</protein>
<evidence type="ECO:0000313" key="12">
    <source>
        <dbReference type="Proteomes" id="UP000031802"/>
    </source>
</evidence>
<evidence type="ECO:0000256" key="5">
    <source>
        <dbReference type="ARBA" id="ARBA00022729"/>
    </source>
</evidence>
<evidence type="ECO:0000259" key="9">
    <source>
        <dbReference type="Pfam" id="PF07715"/>
    </source>
</evidence>
<dbReference type="eggNOG" id="COG4771">
    <property type="taxonomic scope" value="Bacteria"/>
</dbReference>
<evidence type="ECO:0000259" key="10">
    <source>
        <dbReference type="Pfam" id="PF14905"/>
    </source>
</evidence>
<dbReference type="EMBL" id="JJMU01000012">
    <property type="protein sequence ID" value="KGE15390.1"/>
    <property type="molecule type" value="Genomic_DNA"/>
</dbReference>
<dbReference type="STRING" id="1229276.DI53_0763"/>
<comment type="caution">
    <text evidence="11">The sequence shown here is derived from an EMBL/GenBank/DDBJ whole genome shotgun (WGS) entry which is preliminary data.</text>
</comment>
<dbReference type="Proteomes" id="UP000031802">
    <property type="component" value="Unassembled WGS sequence"/>
</dbReference>
<dbReference type="GO" id="GO:0009279">
    <property type="term" value="C:cell outer membrane"/>
    <property type="evidence" value="ECO:0007669"/>
    <property type="project" value="UniProtKB-SubCell"/>
</dbReference>
<keyword evidence="6 8" id="KW-0472">Membrane</keyword>
<proteinExistence type="inferred from homology"/>
<reference evidence="12" key="1">
    <citation type="submission" date="2014-04" db="EMBL/GenBank/DDBJ databases">
        <title>Whole-Genome optical mapping and complete genome sequence of Sphingobacterium deserti sp. nov., a new spaces isolated from desert in the west of China.</title>
        <authorList>
            <person name="Teng C."/>
            <person name="Zhou Z."/>
            <person name="Li X."/>
            <person name="Chen M."/>
            <person name="Lin M."/>
            <person name="Wang L."/>
            <person name="Su S."/>
            <person name="Zhang C."/>
            <person name="Zhang W."/>
        </authorList>
    </citation>
    <scope>NUCLEOTIDE SEQUENCE [LARGE SCALE GENOMIC DNA]</scope>
    <source>
        <strain evidence="12">ACCC05744</strain>
    </source>
</reference>
<keyword evidence="3 8" id="KW-1134">Transmembrane beta strand</keyword>
<keyword evidence="12" id="KW-1185">Reference proteome</keyword>
<comment type="similarity">
    <text evidence="8">Belongs to the TonB-dependent receptor family.</text>
</comment>
<dbReference type="Gene3D" id="2.60.40.1120">
    <property type="entry name" value="Carboxypeptidase-like, regulatory domain"/>
    <property type="match status" value="1"/>
</dbReference>
<keyword evidence="7 8" id="KW-0998">Cell outer membrane</keyword>
<dbReference type="InterPro" id="IPR041700">
    <property type="entry name" value="OMP_b-brl_3"/>
</dbReference>
<comment type="subcellular location">
    <subcellularLocation>
        <location evidence="1 8">Cell outer membrane</location>
        <topology evidence="1 8">Multi-pass membrane protein</topology>
    </subcellularLocation>
</comment>
<dbReference type="InterPro" id="IPR012910">
    <property type="entry name" value="Plug_dom"/>
</dbReference>
<evidence type="ECO:0000256" key="1">
    <source>
        <dbReference type="ARBA" id="ARBA00004571"/>
    </source>
</evidence>
<dbReference type="GO" id="GO:0044718">
    <property type="term" value="P:siderophore transmembrane transport"/>
    <property type="evidence" value="ECO:0007669"/>
    <property type="project" value="TreeGrafter"/>
</dbReference>
<organism evidence="11 12">
    <name type="scientific">Sphingobacterium deserti</name>
    <dbReference type="NCBI Taxonomy" id="1229276"/>
    <lineage>
        <taxon>Bacteria</taxon>
        <taxon>Pseudomonadati</taxon>
        <taxon>Bacteroidota</taxon>
        <taxon>Sphingobacteriia</taxon>
        <taxon>Sphingobacteriales</taxon>
        <taxon>Sphingobacteriaceae</taxon>
        <taxon>Sphingobacterium</taxon>
    </lineage>
</organism>
<keyword evidence="5" id="KW-0732">Signal</keyword>
<feature type="domain" description="Outer membrane protein beta-barrel" evidence="10">
    <location>
        <begin position="381"/>
        <end position="795"/>
    </location>
</feature>
<evidence type="ECO:0000256" key="4">
    <source>
        <dbReference type="ARBA" id="ARBA00022692"/>
    </source>
</evidence>
<dbReference type="InterPro" id="IPR037066">
    <property type="entry name" value="Plug_dom_sf"/>
</dbReference>
<dbReference type="GO" id="GO:0015344">
    <property type="term" value="F:siderophore uptake transmembrane transporter activity"/>
    <property type="evidence" value="ECO:0007669"/>
    <property type="project" value="TreeGrafter"/>
</dbReference>
<evidence type="ECO:0000256" key="2">
    <source>
        <dbReference type="ARBA" id="ARBA00022448"/>
    </source>
</evidence>
<evidence type="ECO:0000256" key="7">
    <source>
        <dbReference type="ARBA" id="ARBA00023237"/>
    </source>
</evidence>
<dbReference type="PANTHER" id="PTHR30069:SF29">
    <property type="entry name" value="HEMOGLOBIN AND HEMOGLOBIN-HAPTOGLOBIN-BINDING PROTEIN 1-RELATED"/>
    <property type="match status" value="1"/>
</dbReference>
<dbReference type="InterPro" id="IPR008969">
    <property type="entry name" value="CarboxyPept-like_regulatory"/>
</dbReference>
<dbReference type="PROSITE" id="PS52016">
    <property type="entry name" value="TONB_DEPENDENT_REC_3"/>
    <property type="match status" value="1"/>
</dbReference>
<evidence type="ECO:0000313" key="11">
    <source>
        <dbReference type="EMBL" id="KGE15390.1"/>
    </source>
</evidence>
<dbReference type="Gene3D" id="2.170.130.10">
    <property type="entry name" value="TonB-dependent receptor, plug domain"/>
    <property type="match status" value="1"/>
</dbReference>
<evidence type="ECO:0000256" key="6">
    <source>
        <dbReference type="ARBA" id="ARBA00023136"/>
    </source>
</evidence>
<dbReference type="InterPro" id="IPR036942">
    <property type="entry name" value="Beta-barrel_TonB_sf"/>
</dbReference>
<dbReference type="Pfam" id="PF07715">
    <property type="entry name" value="Plug"/>
    <property type="match status" value="1"/>
</dbReference>
<dbReference type="PANTHER" id="PTHR30069">
    <property type="entry name" value="TONB-DEPENDENT OUTER MEMBRANE RECEPTOR"/>
    <property type="match status" value="1"/>
</dbReference>
<dbReference type="Pfam" id="PF14905">
    <property type="entry name" value="OMP_b-brl_3"/>
    <property type="match status" value="1"/>
</dbReference>
<reference evidence="11 12" key="2">
    <citation type="journal article" date="2015" name="PLoS ONE">
        <title>Whole-Genome Optical Mapping and Finished Genome Sequence of Sphingobacterium deserti sp. nov., a New Species Isolated from the Western Desert of China.</title>
        <authorList>
            <person name="Teng C."/>
            <person name="Zhou Z."/>
            <person name="Molnar I."/>
            <person name="Li X."/>
            <person name="Tang R."/>
            <person name="Chen M."/>
            <person name="Wang L."/>
            <person name="Su S."/>
            <person name="Zhang W."/>
            <person name="Lin M."/>
        </authorList>
    </citation>
    <scope>NUCLEOTIDE SEQUENCE [LARGE SCALE GENOMIC DNA]</scope>
    <source>
        <strain evidence="12">ACCC05744</strain>
    </source>
</reference>
<gene>
    <name evidence="11" type="ORF">DI53_0763</name>
</gene>
<feature type="domain" description="TonB-dependent receptor plug" evidence="9">
    <location>
        <begin position="153"/>
        <end position="229"/>
    </location>
</feature>
<dbReference type="SUPFAM" id="SSF56935">
    <property type="entry name" value="Porins"/>
    <property type="match status" value="1"/>
</dbReference>
<keyword evidence="11" id="KW-0675">Receptor</keyword>
<dbReference type="Gene3D" id="2.40.170.20">
    <property type="entry name" value="TonB-dependent receptor, beta-barrel domain"/>
    <property type="match status" value="1"/>
</dbReference>
<dbReference type="SUPFAM" id="SSF49464">
    <property type="entry name" value="Carboxypeptidase regulatory domain-like"/>
    <property type="match status" value="1"/>
</dbReference>